<reference evidence="1" key="1">
    <citation type="submission" date="2016-02" db="EMBL/GenBank/DDBJ databases">
        <title>Draft Genome Sequence of Sporotomaculum syntrophicum Strain FB, a Syntrophic Benzoate Degrader.</title>
        <authorList>
            <person name="Nobu M.K."/>
            <person name="Narihiro T."/>
            <person name="Qiu Y.-L."/>
            <person name="Ohashi A."/>
            <person name="Liu W.-T."/>
            <person name="Yuji S."/>
        </authorList>
    </citation>
    <scope>NUCLEOTIDE SEQUENCE</scope>
    <source>
        <strain evidence="1">FB</strain>
    </source>
</reference>
<comment type="caution">
    <text evidence="1">The sequence shown here is derived from an EMBL/GenBank/DDBJ whole genome shotgun (WGS) entry which is preliminary data.</text>
</comment>
<dbReference type="AlphaFoldDB" id="A0A9D2WR55"/>
<dbReference type="EMBL" id="LSRS01000003">
    <property type="protein sequence ID" value="KAF1085087.1"/>
    <property type="molecule type" value="Genomic_DNA"/>
</dbReference>
<name>A0A9D2WR55_9FIRM</name>
<sequence>MISGVIQMSVVCLTTVKNRENRSFDYLLLKYKKTGAILF</sequence>
<accession>A0A9D2WR55</accession>
<dbReference type="Proteomes" id="UP000798488">
    <property type="component" value="Unassembled WGS sequence"/>
</dbReference>
<protein>
    <submittedName>
        <fullName evidence="1">Uncharacterized protein</fullName>
    </submittedName>
</protein>
<keyword evidence="2" id="KW-1185">Reference proteome</keyword>
<organism evidence="1 2">
    <name type="scientific">Sporotomaculum syntrophicum</name>
    <dbReference type="NCBI Taxonomy" id="182264"/>
    <lineage>
        <taxon>Bacteria</taxon>
        <taxon>Bacillati</taxon>
        <taxon>Bacillota</taxon>
        <taxon>Clostridia</taxon>
        <taxon>Eubacteriales</taxon>
        <taxon>Desulfallaceae</taxon>
        <taxon>Sporotomaculum</taxon>
    </lineage>
</organism>
<proteinExistence type="predicted"/>
<evidence type="ECO:0000313" key="1">
    <source>
        <dbReference type="EMBL" id="KAF1085087.1"/>
    </source>
</evidence>
<gene>
    <name evidence="1" type="ORF">SPSYN_01223</name>
</gene>
<evidence type="ECO:0000313" key="2">
    <source>
        <dbReference type="Proteomes" id="UP000798488"/>
    </source>
</evidence>